<name>A0AAN4W0C1_9BACT</name>
<dbReference type="GO" id="GO:0016628">
    <property type="term" value="F:oxidoreductase activity, acting on the CH-CH group of donors, NAD or NADP as acceptor"/>
    <property type="evidence" value="ECO:0007669"/>
    <property type="project" value="UniProtKB-ARBA"/>
</dbReference>
<evidence type="ECO:0000259" key="4">
    <source>
        <dbReference type="Pfam" id="PF00724"/>
    </source>
</evidence>
<dbReference type="SUPFAM" id="SSF51395">
    <property type="entry name" value="FMN-linked oxidoreductases"/>
    <property type="match status" value="1"/>
</dbReference>
<comment type="cofactor">
    <cofactor evidence="1">
        <name>FMN</name>
        <dbReference type="ChEBI" id="CHEBI:58210"/>
    </cofactor>
</comment>
<dbReference type="FunFam" id="3.20.20.70:FF:000059">
    <property type="entry name" value="N-ethylmaleimide reductase, FMN-linked"/>
    <property type="match status" value="1"/>
</dbReference>
<protein>
    <submittedName>
        <fullName evidence="5">Alkene reductase</fullName>
    </submittedName>
</protein>
<dbReference type="InterPro" id="IPR045247">
    <property type="entry name" value="Oye-like"/>
</dbReference>
<dbReference type="GO" id="GO:0010181">
    <property type="term" value="F:FMN binding"/>
    <property type="evidence" value="ECO:0007669"/>
    <property type="project" value="InterPro"/>
</dbReference>
<dbReference type="Pfam" id="PF00724">
    <property type="entry name" value="Oxidored_FMN"/>
    <property type="match status" value="1"/>
</dbReference>
<comment type="similarity">
    <text evidence="2">Belongs to the NADH:flavin oxidoreductase/NADH oxidase family.</text>
</comment>
<dbReference type="Proteomes" id="UP001310022">
    <property type="component" value="Unassembled WGS sequence"/>
</dbReference>
<evidence type="ECO:0000256" key="1">
    <source>
        <dbReference type="ARBA" id="ARBA00001917"/>
    </source>
</evidence>
<evidence type="ECO:0000256" key="2">
    <source>
        <dbReference type="ARBA" id="ARBA00005979"/>
    </source>
</evidence>
<accession>A0AAN4W0C1</accession>
<dbReference type="EMBL" id="BQKE01000002">
    <property type="protein sequence ID" value="GJM63053.1"/>
    <property type="molecule type" value="Genomic_DNA"/>
</dbReference>
<dbReference type="InterPro" id="IPR013785">
    <property type="entry name" value="Aldolase_TIM"/>
</dbReference>
<keyword evidence="3" id="KW-0560">Oxidoreductase</keyword>
<feature type="domain" description="NADH:flavin oxidoreductase/NADH oxidase N-terminal" evidence="4">
    <location>
        <begin position="8"/>
        <end position="342"/>
    </location>
</feature>
<evidence type="ECO:0000313" key="5">
    <source>
        <dbReference type="EMBL" id="GJM63053.1"/>
    </source>
</evidence>
<dbReference type="AlphaFoldDB" id="A0AAN4W0C1"/>
<dbReference type="PANTHER" id="PTHR22893">
    <property type="entry name" value="NADH OXIDOREDUCTASE-RELATED"/>
    <property type="match status" value="1"/>
</dbReference>
<dbReference type="InterPro" id="IPR001155">
    <property type="entry name" value="OxRdtase_FMN_N"/>
</dbReference>
<proteinExistence type="inferred from homology"/>
<dbReference type="Gene3D" id="3.20.20.70">
    <property type="entry name" value="Aldolase class I"/>
    <property type="match status" value="1"/>
</dbReference>
<keyword evidence="6" id="KW-1185">Reference proteome</keyword>
<dbReference type="PANTHER" id="PTHR22893:SF135">
    <property type="entry name" value="NAD(P)H:FLAVIN OXIDOREDUCTASE SYE2"/>
    <property type="match status" value="1"/>
</dbReference>
<dbReference type="CDD" id="cd02933">
    <property type="entry name" value="OYE_like_FMN"/>
    <property type="match status" value="1"/>
</dbReference>
<organism evidence="5 6">
    <name type="scientific">Persicobacter diffluens</name>
    <dbReference type="NCBI Taxonomy" id="981"/>
    <lineage>
        <taxon>Bacteria</taxon>
        <taxon>Pseudomonadati</taxon>
        <taxon>Bacteroidota</taxon>
        <taxon>Cytophagia</taxon>
        <taxon>Cytophagales</taxon>
        <taxon>Persicobacteraceae</taxon>
        <taxon>Persicobacter</taxon>
    </lineage>
</organism>
<dbReference type="GO" id="GO:0005829">
    <property type="term" value="C:cytosol"/>
    <property type="evidence" value="ECO:0007669"/>
    <property type="project" value="TreeGrafter"/>
</dbReference>
<evidence type="ECO:0000313" key="6">
    <source>
        <dbReference type="Proteomes" id="UP001310022"/>
    </source>
</evidence>
<sequence>MNTEQSKLFGQYNLRGNHLQNRIAMAPMTRSRTIGEEVVTPLAAEYYGQRATAGLIITEGSPISKVGRGYSMTPGIYTPEQIEGWKKVTDEVHAKGGKIFIQLWHVGRRSHSLIAGEQPHAPSSLKVTDRVYGPLQEGGFGMIETELPKAMTLEDIKNTQQDFVQAAKNAIEAGFDGVELHGAHGYLIDSFLRLHANERTDQYGGSKENRMRFLLETITAVTEAIGGEKTAIRLSPHVAEGAAAHDPEIIDLTYEILKALEPLNLAYIHFSENISNYQEVPDSFRTKVRAVYNGPIMVAGKLTKAKAEAILAKKQADLVAFGQPFIFNPDLVQRMKNNWPLNEGRADAHSTFYGGGAEGYTDYPFYQ</sequence>
<reference evidence="5 6" key="1">
    <citation type="submission" date="2021-12" db="EMBL/GenBank/DDBJ databases">
        <title>Genome sequencing of bacteria with rrn-lacking chromosome and rrn-plasmid.</title>
        <authorList>
            <person name="Anda M."/>
            <person name="Iwasaki W."/>
        </authorList>
    </citation>
    <scope>NUCLEOTIDE SEQUENCE [LARGE SCALE GENOMIC DNA]</scope>
    <source>
        <strain evidence="5 6">NBRC 15940</strain>
    </source>
</reference>
<evidence type="ECO:0000256" key="3">
    <source>
        <dbReference type="ARBA" id="ARBA00023002"/>
    </source>
</evidence>
<comment type="caution">
    <text evidence="5">The sequence shown here is derived from an EMBL/GenBank/DDBJ whole genome shotgun (WGS) entry which is preliminary data.</text>
</comment>
<gene>
    <name evidence="5" type="primary">sye2</name>
    <name evidence="5" type="ORF">PEDI_36050</name>
</gene>
<dbReference type="RefSeq" id="WP_338238263.1">
    <property type="nucleotide sequence ID" value="NZ_BQKE01000002.1"/>
</dbReference>